<evidence type="ECO:0000256" key="10">
    <source>
        <dbReference type="ARBA" id="ARBA00022839"/>
    </source>
</evidence>
<keyword evidence="12 16" id="KW-0238">DNA-binding</keyword>
<dbReference type="Gene3D" id="3.40.50.1010">
    <property type="entry name" value="5'-nuclease"/>
    <property type="match status" value="1"/>
</dbReference>
<dbReference type="NCBIfam" id="TIGR00593">
    <property type="entry name" value="pola"/>
    <property type="match status" value="1"/>
</dbReference>
<evidence type="ECO:0000256" key="9">
    <source>
        <dbReference type="ARBA" id="ARBA00022801"/>
    </source>
</evidence>
<keyword evidence="11 16" id="KW-0239">DNA-directed DNA polymerase</keyword>
<dbReference type="Pfam" id="PF00476">
    <property type="entry name" value="DNA_pol_A"/>
    <property type="match status" value="1"/>
</dbReference>
<dbReference type="GO" id="GO:0008409">
    <property type="term" value="F:5'-3' exonuclease activity"/>
    <property type="evidence" value="ECO:0007669"/>
    <property type="project" value="UniProtKB-UniRule"/>
</dbReference>
<dbReference type="CDD" id="cd09859">
    <property type="entry name" value="PIN_53EXO"/>
    <property type="match status" value="1"/>
</dbReference>
<dbReference type="GO" id="GO:0006302">
    <property type="term" value="P:double-strand break repair"/>
    <property type="evidence" value="ECO:0007669"/>
    <property type="project" value="TreeGrafter"/>
</dbReference>
<dbReference type="InterPro" id="IPR029060">
    <property type="entry name" value="PIN-like_dom_sf"/>
</dbReference>
<evidence type="ECO:0000256" key="14">
    <source>
        <dbReference type="ARBA" id="ARBA00049244"/>
    </source>
</evidence>
<dbReference type="SMART" id="SM00482">
    <property type="entry name" value="POLAc"/>
    <property type="match status" value="1"/>
</dbReference>
<evidence type="ECO:0000259" key="19">
    <source>
        <dbReference type="SMART" id="SM00482"/>
    </source>
</evidence>
<evidence type="ECO:0000256" key="3">
    <source>
        <dbReference type="ARBA" id="ARBA00020311"/>
    </source>
</evidence>
<evidence type="ECO:0000256" key="1">
    <source>
        <dbReference type="ARBA" id="ARBA00007705"/>
    </source>
</evidence>
<evidence type="ECO:0000256" key="13">
    <source>
        <dbReference type="ARBA" id="ARBA00023204"/>
    </source>
</evidence>
<comment type="subunit">
    <text evidence="16">Single-chain monomer with multiple functions.</text>
</comment>
<keyword evidence="10 16" id="KW-0269">Exonuclease</keyword>
<gene>
    <name evidence="16 20" type="primary">polA</name>
    <name evidence="20" type="ORF">NCTC10571_01984</name>
</gene>
<dbReference type="NCBIfam" id="NF004397">
    <property type="entry name" value="PRK05755.1"/>
    <property type="match status" value="1"/>
</dbReference>
<evidence type="ECO:0000256" key="12">
    <source>
        <dbReference type="ARBA" id="ARBA00023125"/>
    </source>
</evidence>
<dbReference type="EMBL" id="UGPP01000001">
    <property type="protein sequence ID" value="STY71811.1"/>
    <property type="molecule type" value="Genomic_DNA"/>
</dbReference>
<reference evidence="20 21" key="1">
    <citation type="submission" date="2018-06" db="EMBL/GenBank/DDBJ databases">
        <authorList>
            <consortium name="Pathogen Informatics"/>
            <person name="Doyle S."/>
        </authorList>
    </citation>
    <scope>NUCLEOTIDE SEQUENCE [LARGE SCALE GENOMIC DNA]</scope>
    <source>
        <strain evidence="20 21">NCTC10571</strain>
    </source>
</reference>
<evidence type="ECO:0000256" key="17">
    <source>
        <dbReference type="SAM" id="Phobius"/>
    </source>
</evidence>
<dbReference type="FunFam" id="3.40.50.1010:FF:000001">
    <property type="entry name" value="DNA polymerase I"/>
    <property type="match status" value="1"/>
</dbReference>
<dbReference type="InterPro" id="IPR018320">
    <property type="entry name" value="DNA_polymerase_1"/>
</dbReference>
<feature type="domain" description="DNA-directed DNA polymerase family A palm" evidence="19">
    <location>
        <begin position="639"/>
        <end position="846"/>
    </location>
</feature>
<dbReference type="InterPro" id="IPR036279">
    <property type="entry name" value="5-3_exonuclease_C_sf"/>
</dbReference>
<evidence type="ECO:0000256" key="7">
    <source>
        <dbReference type="ARBA" id="ARBA00022722"/>
    </source>
</evidence>
<dbReference type="InterPro" id="IPR020045">
    <property type="entry name" value="DNA_polI_H3TH"/>
</dbReference>
<dbReference type="InterPro" id="IPR043502">
    <property type="entry name" value="DNA/RNA_pol_sf"/>
</dbReference>
<dbReference type="InterPro" id="IPR001098">
    <property type="entry name" value="DNA-dir_DNA_pol_A_palm_dom"/>
</dbReference>
<dbReference type="Pfam" id="PF02739">
    <property type="entry name" value="5_3_exonuc_N"/>
    <property type="match status" value="1"/>
</dbReference>
<dbReference type="InterPro" id="IPR008918">
    <property type="entry name" value="HhH2"/>
</dbReference>
<keyword evidence="17" id="KW-1133">Transmembrane helix</keyword>
<dbReference type="InterPro" id="IPR012337">
    <property type="entry name" value="RNaseH-like_sf"/>
</dbReference>
<proteinExistence type="inferred from homology"/>
<comment type="function">
    <text evidence="16">In addition to polymerase activity, this DNA polymerase exhibits 5'-3' exonuclease activity.</text>
</comment>
<keyword evidence="17" id="KW-0812">Transmembrane</keyword>
<dbReference type="SUPFAM" id="SSF53098">
    <property type="entry name" value="Ribonuclease H-like"/>
    <property type="match status" value="1"/>
</dbReference>
<dbReference type="EC" id="2.7.7.7" evidence="2 15"/>
<dbReference type="SUPFAM" id="SSF88723">
    <property type="entry name" value="PIN domain-like"/>
    <property type="match status" value="1"/>
</dbReference>
<dbReference type="PROSITE" id="PS00447">
    <property type="entry name" value="DNA_POLYMERASE_A"/>
    <property type="match status" value="1"/>
</dbReference>
<keyword evidence="17" id="KW-0472">Membrane</keyword>
<keyword evidence="9 16" id="KW-0378">Hydrolase</keyword>
<organism evidence="20 21">
    <name type="scientific">Megamonas hypermegale</name>
    <dbReference type="NCBI Taxonomy" id="158847"/>
    <lineage>
        <taxon>Bacteria</taxon>
        <taxon>Bacillati</taxon>
        <taxon>Bacillota</taxon>
        <taxon>Negativicutes</taxon>
        <taxon>Selenomonadales</taxon>
        <taxon>Selenomonadaceae</taxon>
        <taxon>Megamonas</taxon>
    </lineage>
</organism>
<dbReference type="GO" id="GO:0003677">
    <property type="term" value="F:DNA binding"/>
    <property type="evidence" value="ECO:0007669"/>
    <property type="project" value="UniProtKB-UniRule"/>
</dbReference>
<evidence type="ECO:0000256" key="8">
    <source>
        <dbReference type="ARBA" id="ARBA00022763"/>
    </source>
</evidence>
<evidence type="ECO:0000256" key="6">
    <source>
        <dbReference type="ARBA" id="ARBA00022705"/>
    </source>
</evidence>
<dbReference type="Gene3D" id="3.30.70.370">
    <property type="match status" value="1"/>
</dbReference>
<evidence type="ECO:0000313" key="21">
    <source>
        <dbReference type="Proteomes" id="UP000255234"/>
    </source>
</evidence>
<keyword evidence="5 16" id="KW-0548">Nucleotidyltransferase</keyword>
<keyword evidence="8 16" id="KW-0227">DNA damage</keyword>
<feature type="domain" description="5'-3' exonuclease" evidence="18">
    <location>
        <begin position="9"/>
        <end position="269"/>
    </location>
</feature>
<dbReference type="Gene3D" id="3.30.420.10">
    <property type="entry name" value="Ribonuclease H-like superfamily/Ribonuclease H"/>
    <property type="match status" value="1"/>
</dbReference>
<comment type="similarity">
    <text evidence="1 16">Belongs to the DNA polymerase type-A family.</text>
</comment>
<dbReference type="SUPFAM" id="SSF47807">
    <property type="entry name" value="5' to 3' exonuclease, C-terminal subdomain"/>
    <property type="match status" value="1"/>
</dbReference>
<dbReference type="SMART" id="SM00279">
    <property type="entry name" value="HhH2"/>
    <property type="match status" value="1"/>
</dbReference>
<evidence type="ECO:0000256" key="4">
    <source>
        <dbReference type="ARBA" id="ARBA00022679"/>
    </source>
</evidence>
<dbReference type="AlphaFoldDB" id="A0A378NTX0"/>
<dbReference type="Proteomes" id="UP000255234">
    <property type="component" value="Unassembled WGS sequence"/>
</dbReference>
<dbReference type="InterPro" id="IPR019760">
    <property type="entry name" value="DNA-dir_DNA_pol_A_CS"/>
</dbReference>
<dbReference type="InterPro" id="IPR020046">
    <property type="entry name" value="5-3_exonucl_a-hlix_arch_N"/>
</dbReference>
<dbReference type="FunFam" id="1.10.150.20:FF:000003">
    <property type="entry name" value="DNA polymerase I"/>
    <property type="match status" value="1"/>
</dbReference>
<accession>A0A378NTX0</accession>
<dbReference type="CDD" id="cd09898">
    <property type="entry name" value="H3TH_53EXO"/>
    <property type="match status" value="1"/>
</dbReference>
<dbReference type="FunFam" id="1.20.1060.10:FF:000001">
    <property type="entry name" value="DNA polymerase I"/>
    <property type="match status" value="1"/>
</dbReference>
<dbReference type="SMART" id="SM00475">
    <property type="entry name" value="53EXOc"/>
    <property type="match status" value="1"/>
</dbReference>
<evidence type="ECO:0000259" key="18">
    <source>
        <dbReference type="SMART" id="SM00475"/>
    </source>
</evidence>
<feature type="transmembrane region" description="Helical" evidence="17">
    <location>
        <begin position="21"/>
        <end position="45"/>
    </location>
</feature>
<keyword evidence="13 16" id="KW-0234">DNA repair</keyword>
<sequence length="882" mass="100188">MERREDNKKRFIIIDGSSLMYRAFFALPLLTSSSGIYTNAIMGFANMLGKILTEYKPDNIVVAFDKSRQTFRTQMYAEYKGQREKTPDELKSQIPLLREFLEALGIAFIEKDNYEADDIIGTLATKAASQDYEALIVTGDKDALQLIRPNLKVMLTKRGIMDMQIFDEEAFKEKYAGLEPIKLIDIKALMGDSSDNIPGVPGIGEKTALKLLSQYQDLENLLNNIDNVSGKKLKEKLQENQELARLSYKLATICCEVDVDFKPQEFELTPNLQKLNDFCQKYELKTVLTRMKKVLADKLEVVSQNDDAELALNFEATMPVYEEFTQDKMDALISKIKAEKSVSFMVLFEGKVPDIFIDMMAICCKDSLGIIRAKEDIDKLSGVLQDKTITKFVYDVKMLYHLNFDLKGKIYDTLLMAYLLEPAKRSYEMNVLWQMADIEEEIPWENLNEEEKLICGARHLADLSNVLADKLADEKMVNLYEQIELPLAKMLCDMETVGIYINEQKLDDMNEQMYKQITALEQDIYELAGEIFNINSPKQLGDILFNKLGLPALKKTKTGYSTNAEVLENLIYAHPIIAKILDYRMLNKLKTTYLDGLKALINPQTKRIHTSFNQTVTETGRLSSSEPNLQNIPVRTAEGKKIRSLFEPGEGYDYILSADYSQIELRIMAHMSEDKHFIDAFCHNQDIHTATAAQVFKVPIDEVTSELRGKAKAVNFGIIYGISAFGLAKNLHISPKEAGEYIDNYLQECSGVKNFMHEIVEKAHQDGFVTTLFGRRRYLPAIKSSNFNQRALAERMAMNTPIQGTAADIIKIAMNRASEAIKEANLKSRILLQVHDELVLEVVKEEIKKVSEILTTAMQNTASLKVPLIIDINYGKNWAEAK</sequence>
<dbReference type="CDD" id="cd06140">
    <property type="entry name" value="DNA_polA_I_Bacillus_like_exo"/>
    <property type="match status" value="1"/>
</dbReference>
<dbReference type="InterPro" id="IPR036397">
    <property type="entry name" value="RNaseH_sf"/>
</dbReference>
<dbReference type="Gene3D" id="1.20.1060.10">
    <property type="entry name" value="Taq DNA Polymerase, Chain T, domain 4"/>
    <property type="match status" value="1"/>
</dbReference>
<name>A0A378NTX0_9FIRM</name>
<evidence type="ECO:0000256" key="5">
    <source>
        <dbReference type="ARBA" id="ARBA00022695"/>
    </source>
</evidence>
<dbReference type="STRING" id="1122216.GCA_000423385_01723"/>
<dbReference type="PANTHER" id="PTHR10133">
    <property type="entry name" value="DNA POLYMERASE I"/>
    <property type="match status" value="1"/>
</dbReference>
<comment type="catalytic activity">
    <reaction evidence="14 16">
        <text>DNA(n) + a 2'-deoxyribonucleoside 5'-triphosphate = DNA(n+1) + diphosphate</text>
        <dbReference type="Rhea" id="RHEA:22508"/>
        <dbReference type="Rhea" id="RHEA-COMP:17339"/>
        <dbReference type="Rhea" id="RHEA-COMP:17340"/>
        <dbReference type="ChEBI" id="CHEBI:33019"/>
        <dbReference type="ChEBI" id="CHEBI:61560"/>
        <dbReference type="ChEBI" id="CHEBI:173112"/>
        <dbReference type="EC" id="2.7.7.7"/>
    </reaction>
</comment>
<dbReference type="InterPro" id="IPR002298">
    <property type="entry name" value="DNA_polymerase_A"/>
</dbReference>
<dbReference type="InterPro" id="IPR002421">
    <property type="entry name" value="5-3_exonuclease"/>
</dbReference>
<dbReference type="PRINTS" id="PR00868">
    <property type="entry name" value="DNAPOLI"/>
</dbReference>
<dbReference type="GO" id="GO:0006261">
    <property type="term" value="P:DNA-templated DNA replication"/>
    <property type="evidence" value="ECO:0007669"/>
    <property type="project" value="UniProtKB-UniRule"/>
</dbReference>
<evidence type="ECO:0000256" key="16">
    <source>
        <dbReference type="RuleBase" id="RU004460"/>
    </source>
</evidence>
<dbReference type="Gene3D" id="1.10.150.20">
    <property type="entry name" value="5' to 3' exonuclease, C-terminal subdomain"/>
    <property type="match status" value="2"/>
</dbReference>
<evidence type="ECO:0000256" key="2">
    <source>
        <dbReference type="ARBA" id="ARBA00012417"/>
    </source>
</evidence>
<keyword evidence="6 16" id="KW-0235">DNA replication</keyword>
<dbReference type="Pfam" id="PF01367">
    <property type="entry name" value="5_3_exonuc"/>
    <property type="match status" value="1"/>
</dbReference>
<dbReference type="RefSeq" id="WP_115152001.1">
    <property type="nucleotide sequence ID" value="NZ_UGPP01000001.1"/>
</dbReference>
<evidence type="ECO:0000313" key="20">
    <source>
        <dbReference type="EMBL" id="STY71811.1"/>
    </source>
</evidence>
<protein>
    <recommendedName>
        <fullName evidence="3 15">DNA polymerase I</fullName>
        <ecNumber evidence="2 15">2.7.7.7</ecNumber>
    </recommendedName>
</protein>
<dbReference type="CDD" id="cd08637">
    <property type="entry name" value="DNA_pol_A_pol_I_C"/>
    <property type="match status" value="1"/>
</dbReference>
<evidence type="ECO:0000256" key="15">
    <source>
        <dbReference type="NCBIfam" id="TIGR00593"/>
    </source>
</evidence>
<keyword evidence="4 16" id="KW-0808">Transferase</keyword>
<dbReference type="PANTHER" id="PTHR10133:SF27">
    <property type="entry name" value="DNA POLYMERASE NU"/>
    <property type="match status" value="1"/>
</dbReference>
<dbReference type="SUPFAM" id="SSF56672">
    <property type="entry name" value="DNA/RNA polymerases"/>
    <property type="match status" value="1"/>
</dbReference>
<keyword evidence="7" id="KW-0540">Nuclease</keyword>
<dbReference type="GO" id="GO:0003887">
    <property type="term" value="F:DNA-directed DNA polymerase activity"/>
    <property type="evidence" value="ECO:0007669"/>
    <property type="project" value="UniProtKB-UniRule"/>
</dbReference>
<dbReference type="FunFam" id="1.10.150.20:FF:000002">
    <property type="entry name" value="DNA polymerase I"/>
    <property type="match status" value="1"/>
</dbReference>
<evidence type="ECO:0000256" key="11">
    <source>
        <dbReference type="ARBA" id="ARBA00022932"/>
    </source>
</evidence>